<proteinExistence type="predicted"/>
<gene>
    <name evidence="2" type="ORF">ALQ04_03472</name>
</gene>
<reference evidence="2 3" key="1">
    <citation type="submission" date="2018-08" db="EMBL/GenBank/DDBJ databases">
        <title>Recombination of ecologically and evolutionarily significant loci maintains genetic cohesion in the Pseudomonas syringae species complex.</title>
        <authorList>
            <person name="Dillon M."/>
            <person name="Thakur S."/>
            <person name="Almeida R.N.D."/>
            <person name="Weir B.S."/>
            <person name="Guttman D.S."/>
        </authorList>
    </citation>
    <scope>NUCLEOTIDE SEQUENCE [LARGE SCALE GENOMIC DNA]</scope>
    <source>
        <strain evidence="2 3">ICMP 3353</strain>
    </source>
</reference>
<dbReference type="Proteomes" id="UP000277236">
    <property type="component" value="Unassembled WGS sequence"/>
</dbReference>
<organism evidence="2 3">
    <name type="scientific">Pseudomonas cichorii</name>
    <dbReference type="NCBI Taxonomy" id="36746"/>
    <lineage>
        <taxon>Bacteria</taxon>
        <taxon>Pseudomonadati</taxon>
        <taxon>Pseudomonadota</taxon>
        <taxon>Gammaproteobacteria</taxon>
        <taxon>Pseudomonadales</taxon>
        <taxon>Pseudomonadaceae</taxon>
        <taxon>Pseudomonas</taxon>
    </lineage>
</organism>
<protein>
    <submittedName>
        <fullName evidence="2">Uncharacterized protein</fullName>
    </submittedName>
</protein>
<accession>A0A3M4M6L6</accession>
<name>A0A3M4M6L6_PSECI</name>
<sequence>MDPFHSMLMITVIGMLLLSIGFNFRDRGVGVFVIWVGMVFVIGTVGFKILERLT</sequence>
<keyword evidence="1" id="KW-1133">Transmembrane helix</keyword>
<feature type="transmembrane region" description="Helical" evidence="1">
    <location>
        <begin position="30"/>
        <end position="50"/>
    </location>
</feature>
<dbReference type="EMBL" id="RBRE01000016">
    <property type="protein sequence ID" value="RMQ49568.1"/>
    <property type="molecule type" value="Genomic_DNA"/>
</dbReference>
<evidence type="ECO:0000313" key="2">
    <source>
        <dbReference type="EMBL" id="RMQ49568.1"/>
    </source>
</evidence>
<feature type="transmembrane region" description="Helical" evidence="1">
    <location>
        <begin position="7"/>
        <end position="24"/>
    </location>
</feature>
<keyword evidence="1" id="KW-0812">Transmembrane</keyword>
<keyword evidence="1" id="KW-0472">Membrane</keyword>
<evidence type="ECO:0000256" key="1">
    <source>
        <dbReference type="SAM" id="Phobius"/>
    </source>
</evidence>
<evidence type="ECO:0000313" key="3">
    <source>
        <dbReference type="Proteomes" id="UP000277236"/>
    </source>
</evidence>
<dbReference type="AlphaFoldDB" id="A0A3M4M6L6"/>
<comment type="caution">
    <text evidence="2">The sequence shown here is derived from an EMBL/GenBank/DDBJ whole genome shotgun (WGS) entry which is preliminary data.</text>
</comment>